<sequence>MASGGRVSVARVYDDVGETSGARILVDRIWPRGISKEDLKHDDWIREVAPSSELRKWFDHDAEKWPEFRRRYLSELEDNSDAVGRCLDWCRKGRVTLLIAARDREHNQAVVLRDHLCALLDAEGFP</sequence>
<keyword evidence="2" id="KW-1185">Reference proteome</keyword>
<organism evidence="1 2">
    <name type="scientific">Halovulum marinum</name>
    <dbReference type="NCBI Taxonomy" id="2662447"/>
    <lineage>
        <taxon>Bacteria</taxon>
        <taxon>Pseudomonadati</taxon>
        <taxon>Pseudomonadota</taxon>
        <taxon>Alphaproteobacteria</taxon>
        <taxon>Rhodobacterales</taxon>
        <taxon>Paracoccaceae</taxon>
        <taxon>Halovulum</taxon>
    </lineage>
</organism>
<dbReference type="AlphaFoldDB" id="A0A6L5Z5L9"/>
<evidence type="ECO:0000313" key="2">
    <source>
        <dbReference type="Proteomes" id="UP000474957"/>
    </source>
</evidence>
<dbReference type="PANTHER" id="PTHR36849">
    <property type="entry name" value="CYTOPLASMIC PROTEIN-RELATED"/>
    <property type="match status" value="1"/>
</dbReference>
<protein>
    <submittedName>
        <fullName evidence="1">DUF488 family protein</fullName>
    </submittedName>
</protein>
<reference evidence="1 2" key="1">
    <citation type="submission" date="2019-10" db="EMBL/GenBank/DDBJ databases">
        <title>Cognatihalovulum marinum gen. nov. sp. nov., a new member of the family Rhodobacteraceae isolated from deep seawater of the Northwest Indian Ocean.</title>
        <authorList>
            <person name="Ruan C."/>
            <person name="Wang J."/>
            <person name="Zheng X."/>
            <person name="Song L."/>
            <person name="Zhu Y."/>
            <person name="Huang Y."/>
            <person name="Lu Z."/>
            <person name="Du W."/>
            <person name="Huang L."/>
            <person name="Dai X."/>
        </authorList>
    </citation>
    <scope>NUCLEOTIDE SEQUENCE [LARGE SCALE GENOMIC DNA]</scope>
    <source>
        <strain evidence="1 2">2CG4</strain>
    </source>
</reference>
<comment type="caution">
    <text evidence="1">The sequence shown here is derived from an EMBL/GenBank/DDBJ whole genome shotgun (WGS) entry which is preliminary data.</text>
</comment>
<name>A0A6L5Z5L9_9RHOB</name>
<accession>A0A6L5Z5L9</accession>
<gene>
    <name evidence="1" type="ORF">GE300_19855</name>
</gene>
<dbReference type="InterPro" id="IPR052552">
    <property type="entry name" value="YeaO-like"/>
</dbReference>
<dbReference type="PANTHER" id="PTHR36849:SF1">
    <property type="entry name" value="CYTOPLASMIC PROTEIN"/>
    <property type="match status" value="1"/>
</dbReference>
<dbReference type="Proteomes" id="UP000474957">
    <property type="component" value="Unassembled WGS sequence"/>
</dbReference>
<dbReference type="Pfam" id="PF22752">
    <property type="entry name" value="DUF488-N3i"/>
    <property type="match status" value="1"/>
</dbReference>
<evidence type="ECO:0000313" key="1">
    <source>
        <dbReference type="EMBL" id="MSU91833.1"/>
    </source>
</evidence>
<dbReference type="RefSeq" id="WP_407647743.1">
    <property type="nucleotide sequence ID" value="NZ_WIND01000027.1"/>
</dbReference>
<proteinExistence type="predicted"/>
<dbReference type="EMBL" id="WIND01000027">
    <property type="protein sequence ID" value="MSU91833.1"/>
    <property type="molecule type" value="Genomic_DNA"/>
</dbReference>